<evidence type="ECO:0000256" key="2">
    <source>
        <dbReference type="PROSITE-ProRule" id="PRU00339"/>
    </source>
</evidence>
<dbReference type="InterPro" id="IPR019734">
    <property type="entry name" value="TPR_rpt"/>
</dbReference>
<accession>A0A7C3YTX8</accession>
<dbReference type="PROSITE" id="PS51257">
    <property type="entry name" value="PROKAR_LIPOPROTEIN"/>
    <property type="match status" value="1"/>
</dbReference>
<dbReference type="GO" id="GO:0051301">
    <property type="term" value="P:cell division"/>
    <property type="evidence" value="ECO:0007669"/>
    <property type="project" value="InterPro"/>
</dbReference>
<proteinExistence type="inferred from homology"/>
<protein>
    <submittedName>
        <fullName evidence="5">Tol-pal system protein YbgF</fullName>
    </submittedName>
</protein>
<feature type="domain" description="Outer membrane lipoprotein BamD-like" evidence="4">
    <location>
        <begin position="101"/>
        <end position="218"/>
    </location>
</feature>
<dbReference type="Pfam" id="PF13525">
    <property type="entry name" value="YfiO"/>
    <property type="match status" value="1"/>
</dbReference>
<dbReference type="InterPro" id="IPR011990">
    <property type="entry name" value="TPR-like_helical_dom_sf"/>
</dbReference>
<feature type="coiled-coil region" evidence="3">
    <location>
        <begin position="29"/>
        <end position="78"/>
    </location>
</feature>
<keyword evidence="2" id="KW-0802">TPR repeat</keyword>
<gene>
    <name evidence="5" type="primary">ybgF</name>
    <name evidence="5" type="ORF">ENX07_02020</name>
</gene>
<evidence type="ECO:0000256" key="3">
    <source>
        <dbReference type="SAM" id="Coils"/>
    </source>
</evidence>
<evidence type="ECO:0000256" key="1">
    <source>
        <dbReference type="ARBA" id="ARBA00022729"/>
    </source>
</evidence>
<dbReference type="InterPro" id="IPR014162">
    <property type="entry name" value="CpoB_C"/>
</dbReference>
<dbReference type="InterPro" id="IPR034706">
    <property type="entry name" value="CpoB"/>
</dbReference>
<name>A0A7C3YTX8_UNCW3</name>
<keyword evidence="1" id="KW-0732">Signal</keyword>
<feature type="repeat" description="TPR" evidence="2">
    <location>
        <begin position="137"/>
        <end position="170"/>
    </location>
</feature>
<dbReference type="HAMAP" id="MF_02066">
    <property type="entry name" value="CpoB"/>
    <property type="match status" value="1"/>
</dbReference>
<reference evidence="5" key="1">
    <citation type="journal article" date="2020" name="mSystems">
        <title>Genome- and Community-Level Interaction Insights into Carbon Utilization and Element Cycling Functions of Hydrothermarchaeota in Hydrothermal Sediment.</title>
        <authorList>
            <person name="Zhou Z."/>
            <person name="Liu Y."/>
            <person name="Xu W."/>
            <person name="Pan J."/>
            <person name="Luo Z.H."/>
            <person name="Li M."/>
        </authorList>
    </citation>
    <scope>NUCLEOTIDE SEQUENCE [LARGE SCALE GENOMIC DNA]</scope>
    <source>
        <strain evidence="5">SpSt-906</strain>
    </source>
</reference>
<dbReference type="EMBL" id="DTMQ01000013">
    <property type="protein sequence ID" value="HGE98835.1"/>
    <property type="molecule type" value="Genomic_DNA"/>
</dbReference>
<organism evidence="5">
    <name type="scientific">candidate division WOR-3 bacterium</name>
    <dbReference type="NCBI Taxonomy" id="2052148"/>
    <lineage>
        <taxon>Bacteria</taxon>
        <taxon>Bacteria division WOR-3</taxon>
    </lineage>
</organism>
<dbReference type="Gene3D" id="1.25.40.10">
    <property type="entry name" value="Tetratricopeptide repeat domain"/>
    <property type="match status" value="1"/>
</dbReference>
<feature type="repeat" description="TPR" evidence="2">
    <location>
        <begin position="174"/>
        <end position="207"/>
    </location>
</feature>
<dbReference type="SMART" id="SM00028">
    <property type="entry name" value="TPR"/>
    <property type="match status" value="3"/>
</dbReference>
<dbReference type="SUPFAM" id="SSF48452">
    <property type="entry name" value="TPR-like"/>
    <property type="match status" value="1"/>
</dbReference>
<sequence length="219" mass="25685">MKIFPFLFACLSFSSCPYHKLLIQQTASLDTVKVTLRKMERERKKESTELKADIETRLERIEEELREIQAKLEDLYQREGRVLKPTPETVAQPDTTFLSGEELYNQSHLDFTRGEYDLAIQGFRNYLRKFPNTELSDNAQYWIGECFYAKGEYETAIEELKKVEENYPEGNKVPSALYKIGLIYLKMGKKREGETYLRRVIKSFPNSPEASQAKERLKE</sequence>
<dbReference type="NCBIfam" id="TIGR02795">
    <property type="entry name" value="tol_pal_ybgF"/>
    <property type="match status" value="1"/>
</dbReference>
<comment type="caution">
    <text evidence="5">The sequence shown here is derived from an EMBL/GenBank/DDBJ whole genome shotgun (WGS) entry which is preliminary data.</text>
</comment>
<dbReference type="PROSITE" id="PS50005">
    <property type="entry name" value="TPR"/>
    <property type="match status" value="2"/>
</dbReference>
<evidence type="ECO:0000313" key="5">
    <source>
        <dbReference type="EMBL" id="HGE98835.1"/>
    </source>
</evidence>
<dbReference type="AlphaFoldDB" id="A0A7C3YTX8"/>
<evidence type="ECO:0000259" key="4">
    <source>
        <dbReference type="Pfam" id="PF13525"/>
    </source>
</evidence>
<dbReference type="InterPro" id="IPR039565">
    <property type="entry name" value="BamD-like"/>
</dbReference>
<keyword evidence="3" id="KW-0175">Coiled coil</keyword>